<keyword evidence="3" id="KW-1185">Reference proteome</keyword>
<evidence type="ECO:0000313" key="3">
    <source>
        <dbReference type="Proteomes" id="UP000830375"/>
    </source>
</evidence>
<comment type="caution">
    <text evidence="2">The sequence shown here is derived from an EMBL/GenBank/DDBJ whole genome shotgun (WGS) entry which is preliminary data.</text>
</comment>
<proteinExistence type="predicted"/>
<feature type="region of interest" description="Disordered" evidence="1">
    <location>
        <begin position="1"/>
        <end position="44"/>
    </location>
</feature>
<evidence type="ECO:0000313" key="2">
    <source>
        <dbReference type="EMBL" id="KAI2653949.1"/>
    </source>
</evidence>
<organism evidence="2 3">
    <name type="scientific">Labeo rohita</name>
    <name type="common">Indian major carp</name>
    <name type="synonym">Cyprinus rohita</name>
    <dbReference type="NCBI Taxonomy" id="84645"/>
    <lineage>
        <taxon>Eukaryota</taxon>
        <taxon>Metazoa</taxon>
        <taxon>Chordata</taxon>
        <taxon>Craniata</taxon>
        <taxon>Vertebrata</taxon>
        <taxon>Euteleostomi</taxon>
        <taxon>Actinopterygii</taxon>
        <taxon>Neopterygii</taxon>
        <taxon>Teleostei</taxon>
        <taxon>Ostariophysi</taxon>
        <taxon>Cypriniformes</taxon>
        <taxon>Cyprinidae</taxon>
        <taxon>Labeoninae</taxon>
        <taxon>Labeonini</taxon>
        <taxon>Labeo</taxon>
    </lineage>
</organism>
<dbReference type="EMBL" id="JACTAM010000018">
    <property type="protein sequence ID" value="KAI2653949.1"/>
    <property type="molecule type" value="Genomic_DNA"/>
</dbReference>
<name>A0ABQ8LTH1_LABRO</name>
<feature type="compositionally biased region" description="Low complexity" evidence="1">
    <location>
        <begin position="21"/>
        <end position="35"/>
    </location>
</feature>
<gene>
    <name evidence="2" type="ORF">H4Q32_014320</name>
</gene>
<evidence type="ECO:0000256" key="1">
    <source>
        <dbReference type="SAM" id="MobiDB-lite"/>
    </source>
</evidence>
<sequence length="191" mass="20557">MSQHIKLQDSSDQVQEPATSPIPEGGLVGIEGLEGSPTHTPTNEGELQLVTEHYYEDIMDCFNEEDLIDWVGEVMSSSPLSSLVPSSSPVSPILFVTLKLPPSLPFPPPLISASSSALSLLVPESLTPPRFFRPLAAPWLLAPSSPPWPVIPLAPLGSLVLPAPPWSVVNHLLPRDFTPLASPRHFVLLAL</sequence>
<accession>A0ABQ8LTH1</accession>
<protein>
    <submittedName>
        <fullName evidence="2">7,8-didemethyl-8-hydroxy-5-deazariboflavin synthase</fullName>
    </submittedName>
</protein>
<dbReference type="Proteomes" id="UP000830375">
    <property type="component" value="Unassembled WGS sequence"/>
</dbReference>
<feature type="compositionally biased region" description="Polar residues" evidence="1">
    <location>
        <begin position="1"/>
        <end position="18"/>
    </location>
</feature>
<reference evidence="2 3" key="1">
    <citation type="submission" date="2022-01" db="EMBL/GenBank/DDBJ databases">
        <title>A high-quality chromosome-level genome assembly of rohu carp, Labeo rohita.</title>
        <authorList>
            <person name="Arick M.A. II"/>
            <person name="Hsu C.-Y."/>
            <person name="Magbanua Z."/>
            <person name="Pechanova O."/>
            <person name="Grover C."/>
            <person name="Miller E."/>
            <person name="Thrash A."/>
            <person name="Ezzel L."/>
            <person name="Alam S."/>
            <person name="Benzie J."/>
            <person name="Hamilton M."/>
            <person name="Karsi A."/>
            <person name="Lawrence M.L."/>
            <person name="Peterson D.G."/>
        </authorList>
    </citation>
    <scope>NUCLEOTIDE SEQUENCE [LARGE SCALE GENOMIC DNA]</scope>
    <source>
        <strain evidence="3">BAU-BD-2019</strain>
        <tissue evidence="2">Blood</tissue>
    </source>
</reference>